<keyword evidence="3" id="KW-1185">Reference proteome</keyword>
<evidence type="ECO:0000256" key="1">
    <source>
        <dbReference type="SAM" id="MobiDB-lite"/>
    </source>
</evidence>
<gene>
    <name evidence="2" type="ORF">EYF80_023414</name>
</gene>
<proteinExistence type="predicted"/>
<protein>
    <submittedName>
        <fullName evidence="2">Uncharacterized protein</fullName>
    </submittedName>
</protein>
<accession>A0A4Z2HM73</accession>
<dbReference type="Proteomes" id="UP000314294">
    <property type="component" value="Unassembled WGS sequence"/>
</dbReference>
<name>A0A4Z2HM73_9TELE</name>
<evidence type="ECO:0000313" key="3">
    <source>
        <dbReference type="Proteomes" id="UP000314294"/>
    </source>
</evidence>
<comment type="caution">
    <text evidence="2">The sequence shown here is derived from an EMBL/GenBank/DDBJ whole genome shotgun (WGS) entry which is preliminary data.</text>
</comment>
<dbReference type="AlphaFoldDB" id="A0A4Z2HM73"/>
<evidence type="ECO:0000313" key="2">
    <source>
        <dbReference type="EMBL" id="TNN66375.1"/>
    </source>
</evidence>
<organism evidence="2 3">
    <name type="scientific">Liparis tanakae</name>
    <name type="common">Tanaka's snailfish</name>
    <dbReference type="NCBI Taxonomy" id="230148"/>
    <lineage>
        <taxon>Eukaryota</taxon>
        <taxon>Metazoa</taxon>
        <taxon>Chordata</taxon>
        <taxon>Craniata</taxon>
        <taxon>Vertebrata</taxon>
        <taxon>Euteleostomi</taxon>
        <taxon>Actinopterygii</taxon>
        <taxon>Neopterygii</taxon>
        <taxon>Teleostei</taxon>
        <taxon>Neoteleostei</taxon>
        <taxon>Acanthomorphata</taxon>
        <taxon>Eupercaria</taxon>
        <taxon>Perciformes</taxon>
        <taxon>Cottioidei</taxon>
        <taxon>Cottales</taxon>
        <taxon>Liparidae</taxon>
        <taxon>Liparis</taxon>
    </lineage>
</organism>
<dbReference type="EMBL" id="SRLO01000220">
    <property type="protein sequence ID" value="TNN66375.1"/>
    <property type="molecule type" value="Genomic_DNA"/>
</dbReference>
<sequence>MGRTRLQRYTCALQALNRDMGMTDTGSGQLSHSIGRSPKRLNLRLTDDTSTEDVDELNQIPDEMRREVSLAEHKEIPAVDATWGDVVDTSARAGSAQREEDVSMSLDRDEFHCESSGGRQQAGGVELVLPSRTGWGGCSPPRTSHVILRTLRSSRKKERSVKEQHSCAKRQISEQL</sequence>
<feature type="region of interest" description="Disordered" evidence="1">
    <location>
        <begin position="152"/>
        <end position="176"/>
    </location>
</feature>
<reference evidence="2 3" key="1">
    <citation type="submission" date="2019-03" db="EMBL/GenBank/DDBJ databases">
        <title>First draft genome of Liparis tanakae, snailfish: a comprehensive survey of snailfish specific genes.</title>
        <authorList>
            <person name="Kim W."/>
            <person name="Song I."/>
            <person name="Jeong J.-H."/>
            <person name="Kim D."/>
            <person name="Kim S."/>
            <person name="Ryu S."/>
            <person name="Song J.Y."/>
            <person name="Lee S.K."/>
        </authorList>
    </citation>
    <scope>NUCLEOTIDE SEQUENCE [LARGE SCALE GENOMIC DNA]</scope>
    <source>
        <tissue evidence="2">Muscle</tissue>
    </source>
</reference>